<feature type="signal peptide" evidence="1">
    <location>
        <begin position="1"/>
        <end position="27"/>
    </location>
</feature>
<dbReference type="Proteomes" id="UP000366051">
    <property type="component" value="Chromosome"/>
</dbReference>
<gene>
    <name evidence="2" type="ORF">FTV88_0083</name>
</gene>
<evidence type="ECO:0000256" key="1">
    <source>
        <dbReference type="SAM" id="SignalP"/>
    </source>
</evidence>
<evidence type="ECO:0008006" key="4">
    <source>
        <dbReference type="Google" id="ProtNLM"/>
    </source>
</evidence>
<sequence>MQGKWKKGIIATAVVVSLFAGGLVAFAATSSEDSAIGKPFRGAYKGFCFGNGPAETLPSQRSRGFCGDKADCKGFMKERRAPLTNDLAEALGMTHEEIREQVQAGKTILQIAEEKGMTAEQFEAKIREIHEQKVATLLEEGKITEEKAELLKERMEKRFN</sequence>
<dbReference type="AlphaFoldDB" id="A0A5Q2MZA8"/>
<dbReference type="RefSeq" id="WP_153723870.1">
    <property type="nucleotide sequence ID" value="NZ_CP045875.1"/>
</dbReference>
<dbReference type="KEGG" id="hcv:FTV88_0083"/>
<evidence type="ECO:0000313" key="2">
    <source>
        <dbReference type="EMBL" id="QGG46262.1"/>
    </source>
</evidence>
<protein>
    <recommendedName>
        <fullName evidence="4">SHOCT domain-containing protein</fullName>
    </recommendedName>
</protein>
<proteinExistence type="predicted"/>
<dbReference type="EMBL" id="CP045875">
    <property type="protein sequence ID" value="QGG46262.1"/>
    <property type="molecule type" value="Genomic_DNA"/>
</dbReference>
<name>A0A5Q2MZA8_9FIRM</name>
<organism evidence="2 3">
    <name type="scientific">Heliorestis convoluta</name>
    <dbReference type="NCBI Taxonomy" id="356322"/>
    <lineage>
        <taxon>Bacteria</taxon>
        <taxon>Bacillati</taxon>
        <taxon>Bacillota</taxon>
        <taxon>Clostridia</taxon>
        <taxon>Eubacteriales</taxon>
        <taxon>Heliobacteriaceae</taxon>
        <taxon>Heliorestis</taxon>
    </lineage>
</organism>
<dbReference type="OrthoDB" id="2080113at2"/>
<accession>A0A5Q2MZA8</accession>
<feature type="chain" id="PRO_5024289468" description="SHOCT domain-containing protein" evidence="1">
    <location>
        <begin position="28"/>
        <end position="160"/>
    </location>
</feature>
<reference evidence="3" key="1">
    <citation type="submission" date="2019-11" db="EMBL/GenBank/DDBJ databases">
        <title>Genome sequence of Heliorestis convoluta strain HH, an alkaliphilic and minimalistic phototrophic bacterium from a soda lake in Egypt.</title>
        <authorList>
            <person name="Dewey E.D."/>
            <person name="Stokes L.M."/>
            <person name="Burchell B.M."/>
            <person name="Shaffer K.N."/>
            <person name="Huntington A.M."/>
            <person name="Baker J.M."/>
            <person name="Nadendla S."/>
            <person name="Giglio M.G."/>
            <person name="Touchman J.W."/>
            <person name="Blankenship R.E."/>
            <person name="Madigan M.T."/>
            <person name="Sattley W.M."/>
        </authorList>
    </citation>
    <scope>NUCLEOTIDE SEQUENCE [LARGE SCALE GENOMIC DNA]</scope>
    <source>
        <strain evidence="3">HH</strain>
    </source>
</reference>
<keyword evidence="3" id="KW-1185">Reference proteome</keyword>
<keyword evidence="1" id="KW-0732">Signal</keyword>
<evidence type="ECO:0000313" key="3">
    <source>
        <dbReference type="Proteomes" id="UP000366051"/>
    </source>
</evidence>